<evidence type="ECO:0000256" key="2">
    <source>
        <dbReference type="ARBA" id="ARBA00023002"/>
    </source>
</evidence>
<comment type="similarity">
    <text evidence="3">Belongs to the short-chain dehydrogenases/reductases (SDR) family.</text>
</comment>
<dbReference type="PRINTS" id="PR00081">
    <property type="entry name" value="GDHRDH"/>
</dbReference>
<evidence type="ECO:0000313" key="4">
    <source>
        <dbReference type="EMBL" id="GFS78798.1"/>
    </source>
</evidence>
<dbReference type="PRINTS" id="PR00080">
    <property type="entry name" value="SDRFAMILY"/>
</dbReference>
<keyword evidence="1" id="KW-0521">NADP</keyword>
<name>A0A8X6MUK9_NEPPI</name>
<comment type="caution">
    <text evidence="4">The sequence shown here is derived from an EMBL/GenBank/DDBJ whole genome shotgun (WGS) entry which is preliminary data.</text>
</comment>
<keyword evidence="5" id="KW-1185">Reference proteome</keyword>
<dbReference type="GO" id="GO:0016491">
    <property type="term" value="F:oxidoreductase activity"/>
    <property type="evidence" value="ECO:0007669"/>
    <property type="project" value="UniProtKB-KW"/>
</dbReference>
<dbReference type="Proteomes" id="UP000887013">
    <property type="component" value="Unassembled WGS sequence"/>
</dbReference>
<dbReference type="InterPro" id="IPR051468">
    <property type="entry name" value="Fungal_SecMetab_SDRs"/>
</dbReference>
<dbReference type="OrthoDB" id="5296at2759"/>
<dbReference type="Gene3D" id="3.40.50.720">
    <property type="entry name" value="NAD(P)-binding Rossmann-like Domain"/>
    <property type="match status" value="1"/>
</dbReference>
<evidence type="ECO:0000313" key="5">
    <source>
        <dbReference type="Proteomes" id="UP000887013"/>
    </source>
</evidence>
<dbReference type="AlphaFoldDB" id="A0A8X6MUK9"/>
<dbReference type="InterPro" id="IPR036291">
    <property type="entry name" value="NAD(P)-bd_dom_sf"/>
</dbReference>
<gene>
    <name evidence="4" type="primary">csgA</name>
    <name evidence="4" type="ORF">NPIL_325441</name>
</gene>
<dbReference type="GO" id="GO:0005737">
    <property type="term" value="C:cytoplasm"/>
    <property type="evidence" value="ECO:0007669"/>
    <property type="project" value="TreeGrafter"/>
</dbReference>
<reference evidence="4" key="1">
    <citation type="submission" date="2020-08" db="EMBL/GenBank/DDBJ databases">
        <title>Multicomponent nature underlies the extraordinary mechanical properties of spider dragline silk.</title>
        <authorList>
            <person name="Kono N."/>
            <person name="Nakamura H."/>
            <person name="Mori M."/>
            <person name="Yoshida Y."/>
            <person name="Ohtoshi R."/>
            <person name="Malay A.D."/>
            <person name="Moran D.A.P."/>
            <person name="Tomita M."/>
            <person name="Numata K."/>
            <person name="Arakawa K."/>
        </authorList>
    </citation>
    <scope>NUCLEOTIDE SEQUENCE</scope>
</reference>
<organism evidence="4 5">
    <name type="scientific">Nephila pilipes</name>
    <name type="common">Giant wood spider</name>
    <name type="synonym">Nephila maculata</name>
    <dbReference type="NCBI Taxonomy" id="299642"/>
    <lineage>
        <taxon>Eukaryota</taxon>
        <taxon>Metazoa</taxon>
        <taxon>Ecdysozoa</taxon>
        <taxon>Arthropoda</taxon>
        <taxon>Chelicerata</taxon>
        <taxon>Arachnida</taxon>
        <taxon>Araneae</taxon>
        <taxon>Araneomorphae</taxon>
        <taxon>Entelegynae</taxon>
        <taxon>Araneoidea</taxon>
        <taxon>Nephilidae</taxon>
        <taxon>Nephila</taxon>
    </lineage>
</organism>
<proteinExistence type="inferred from homology"/>
<protein>
    <submittedName>
        <fullName evidence="4">C-factor</fullName>
    </submittedName>
</protein>
<evidence type="ECO:0000256" key="3">
    <source>
        <dbReference type="RuleBase" id="RU000363"/>
    </source>
</evidence>
<evidence type="ECO:0000256" key="1">
    <source>
        <dbReference type="ARBA" id="ARBA00022857"/>
    </source>
</evidence>
<dbReference type="PANTHER" id="PTHR43544">
    <property type="entry name" value="SHORT-CHAIN DEHYDROGENASE/REDUCTASE"/>
    <property type="match status" value="1"/>
</dbReference>
<dbReference type="Pfam" id="PF00106">
    <property type="entry name" value="adh_short"/>
    <property type="match status" value="1"/>
</dbReference>
<dbReference type="InterPro" id="IPR002347">
    <property type="entry name" value="SDR_fam"/>
</dbReference>
<sequence length="261" mass="28045">MARRKRYIGSCGGSVCRAGQFSCKGEGAAVLAMAKGGGRRGRKRCVWYGMVERFCGVSCAALCSGCLCKYVTKVNEIESARKTVEEMVGDKGLNLLINNAGVARWQPFAEVTTENMLFHLTANAVGPVMVFQAMLPLLSKAAAQKSGGMHVSRAAVLNISSVAGSVSELTQESPKEWLGVMSYRVSKAALNMAMRVAAVTVEDQGILVTCMCPGWVRTDMGTELGLMEPSESISAMMMTLSQMNESHHGAFLDRYGKTISF</sequence>
<dbReference type="SUPFAM" id="SSF51735">
    <property type="entry name" value="NAD(P)-binding Rossmann-fold domains"/>
    <property type="match status" value="1"/>
</dbReference>
<dbReference type="EMBL" id="BMAW01051129">
    <property type="protein sequence ID" value="GFS78798.1"/>
    <property type="molecule type" value="Genomic_DNA"/>
</dbReference>
<dbReference type="PANTHER" id="PTHR43544:SF7">
    <property type="entry name" value="NADB-LER2"/>
    <property type="match status" value="1"/>
</dbReference>
<accession>A0A8X6MUK9</accession>
<keyword evidence="2" id="KW-0560">Oxidoreductase</keyword>